<dbReference type="InParanoid" id="A0A6I9V7E9"/>
<comment type="subcellular location">
    <subcellularLocation>
        <location evidence="1 6">Cell membrane</location>
        <topology evidence="1 6">Multi-pass membrane protein</topology>
    </subcellularLocation>
</comment>
<evidence type="ECO:0000256" key="4">
    <source>
        <dbReference type="ARBA" id="ARBA00022989"/>
    </source>
</evidence>
<keyword evidence="3 6" id="KW-0812">Transmembrane</keyword>
<keyword evidence="5 6" id="KW-0472">Membrane</keyword>
<dbReference type="Pfam" id="PF08395">
    <property type="entry name" value="7tm_7"/>
    <property type="match status" value="1"/>
</dbReference>
<feature type="transmembrane region" description="Helical" evidence="6">
    <location>
        <begin position="373"/>
        <end position="398"/>
    </location>
</feature>
<organism evidence="7 8">
    <name type="scientific">Bactrocera dorsalis</name>
    <name type="common">Oriental fruit fly</name>
    <name type="synonym">Dacus dorsalis</name>
    <dbReference type="NCBI Taxonomy" id="27457"/>
    <lineage>
        <taxon>Eukaryota</taxon>
        <taxon>Metazoa</taxon>
        <taxon>Ecdysozoa</taxon>
        <taxon>Arthropoda</taxon>
        <taxon>Hexapoda</taxon>
        <taxon>Insecta</taxon>
        <taxon>Pterygota</taxon>
        <taxon>Neoptera</taxon>
        <taxon>Endopterygota</taxon>
        <taxon>Diptera</taxon>
        <taxon>Brachycera</taxon>
        <taxon>Muscomorpha</taxon>
        <taxon>Tephritoidea</taxon>
        <taxon>Tephritidae</taxon>
        <taxon>Bactrocera</taxon>
        <taxon>Bactrocera</taxon>
    </lineage>
</organism>
<keyword evidence="6" id="KW-0675">Receptor</keyword>
<name>A0A6I9V7E9_BACDO</name>
<evidence type="ECO:0000256" key="6">
    <source>
        <dbReference type="RuleBase" id="RU363108"/>
    </source>
</evidence>
<keyword evidence="6" id="KW-0807">Transducer</keyword>
<accession>A0A6I9V7E9</accession>
<comment type="function">
    <text evidence="6">Gustatory receptor which mediates acceptance or avoidance behavior, depending on its substrates.</text>
</comment>
<evidence type="ECO:0000313" key="7">
    <source>
        <dbReference type="Proteomes" id="UP001652620"/>
    </source>
</evidence>
<dbReference type="KEGG" id="bdr:105227787"/>
<feature type="transmembrane region" description="Helical" evidence="6">
    <location>
        <begin position="121"/>
        <end position="143"/>
    </location>
</feature>
<feature type="transmembrane region" description="Helical" evidence="6">
    <location>
        <begin position="262"/>
        <end position="283"/>
    </location>
</feature>
<reference evidence="8" key="1">
    <citation type="submission" date="2025-08" db="UniProtKB">
        <authorList>
            <consortium name="RefSeq"/>
        </authorList>
    </citation>
    <scope>IDENTIFICATION</scope>
    <source>
        <tissue evidence="8">Adult</tissue>
    </source>
</reference>
<feature type="transmembrane region" description="Helical" evidence="6">
    <location>
        <begin position="33"/>
        <end position="52"/>
    </location>
</feature>
<proteinExistence type="inferred from homology"/>
<feature type="transmembrane region" description="Helical" evidence="6">
    <location>
        <begin position="303"/>
        <end position="323"/>
    </location>
</feature>
<gene>
    <name evidence="8" type="primary">LOC105227787</name>
</gene>
<comment type="similarity">
    <text evidence="6">Belongs to the insect chemoreceptor superfamily. Gustatory receptor (GR) family.</text>
</comment>
<evidence type="ECO:0000256" key="3">
    <source>
        <dbReference type="ARBA" id="ARBA00022692"/>
    </source>
</evidence>
<dbReference type="InterPro" id="IPR013604">
    <property type="entry name" value="7TM_chemorcpt"/>
</dbReference>
<evidence type="ECO:0000256" key="2">
    <source>
        <dbReference type="ARBA" id="ARBA00022475"/>
    </source>
</evidence>
<protein>
    <recommendedName>
        <fullName evidence="6">Gustatory receptor</fullName>
    </recommendedName>
</protein>
<evidence type="ECO:0000313" key="8">
    <source>
        <dbReference type="RefSeq" id="XP_011205598.2"/>
    </source>
</evidence>
<dbReference type="RefSeq" id="XP_011205598.2">
    <property type="nucleotide sequence ID" value="XM_011207296.4"/>
</dbReference>
<feature type="transmembrane region" description="Helical" evidence="6">
    <location>
        <begin position="64"/>
        <end position="82"/>
    </location>
</feature>
<keyword evidence="2 6" id="KW-1003">Cell membrane</keyword>
<keyword evidence="7" id="KW-1185">Reference proteome</keyword>
<dbReference type="OrthoDB" id="7849139at2759"/>
<dbReference type="AlphaFoldDB" id="A0A6I9V7E9"/>
<evidence type="ECO:0000256" key="1">
    <source>
        <dbReference type="ARBA" id="ARBA00004651"/>
    </source>
</evidence>
<dbReference type="Proteomes" id="UP001652620">
    <property type="component" value="Unplaced"/>
</dbReference>
<dbReference type="GeneID" id="105227787"/>
<sequence>MNWQRVLGITNGFLLLTGFQLHSFEAKTQRFHISLWGLANFTALTLFYVICFNQHFSRSPLLKIFHDVSPFFWQLIRVHLLLGLKIYIYRIFTMAVVGRACNGISGVCTRVFAHKFKLEEAFAYILVFSTFAISLCFAVYIAYEMQFELPPWDNIFVSFGLFIPHFALAGALKLYTLNCWLLREELRQLKVGLQDMLMEQLTTDVHSVENGIEMSTSVSATNACVKIPANNMQKELAQYLKRFEQLAAEVELVSAALSKDMLLLFLMNSICLLAGVYALVYFQTSWHLLFSPPWNRIFYASNIAIYVLIFWDYTCLCTSIWLLNKVKIQILDVVQVAIKSKARFEKAARALLKDIRSALAIELRLTLFKLVEVNACSLIMVHVIVGIIISLVVVYQYLSDQIISIHAQLDTADSDD</sequence>
<feature type="transmembrane region" description="Helical" evidence="6">
    <location>
        <begin position="155"/>
        <end position="177"/>
    </location>
</feature>
<keyword evidence="4 6" id="KW-1133">Transmembrane helix</keyword>
<evidence type="ECO:0000256" key="5">
    <source>
        <dbReference type="ARBA" id="ARBA00023136"/>
    </source>
</evidence>